<name>A0A833T232_PHYIN</name>
<feature type="compositionally biased region" description="Basic and acidic residues" evidence="1">
    <location>
        <begin position="126"/>
        <end position="137"/>
    </location>
</feature>
<dbReference type="EMBL" id="JAACNO010002260">
    <property type="protein sequence ID" value="KAF4134619.1"/>
    <property type="molecule type" value="Genomic_DNA"/>
</dbReference>
<keyword evidence="4" id="KW-1185">Reference proteome</keyword>
<dbReference type="AlphaFoldDB" id="A0A833T232"/>
<dbReference type="Proteomes" id="UP000704712">
    <property type="component" value="Unassembled WGS sequence"/>
</dbReference>
<organism evidence="2 4">
    <name type="scientific">Phytophthora infestans</name>
    <name type="common">Potato late blight agent</name>
    <name type="synonym">Botrytis infestans</name>
    <dbReference type="NCBI Taxonomy" id="4787"/>
    <lineage>
        <taxon>Eukaryota</taxon>
        <taxon>Sar</taxon>
        <taxon>Stramenopiles</taxon>
        <taxon>Oomycota</taxon>
        <taxon>Peronosporomycetes</taxon>
        <taxon>Peronosporales</taxon>
        <taxon>Peronosporaceae</taxon>
        <taxon>Phytophthora</taxon>
    </lineage>
</organism>
<feature type="region of interest" description="Disordered" evidence="1">
    <location>
        <begin position="1"/>
        <end position="32"/>
    </location>
</feature>
<gene>
    <name evidence="2" type="ORF">GN244_ATG12305</name>
    <name evidence="3" type="ORF">GN958_ATG16166</name>
</gene>
<dbReference type="OMA" id="SAMAMEN"/>
<proteinExistence type="predicted"/>
<feature type="region of interest" description="Disordered" evidence="1">
    <location>
        <begin position="106"/>
        <end position="169"/>
    </location>
</feature>
<comment type="caution">
    <text evidence="2">The sequence shown here is derived from an EMBL/GenBank/DDBJ whole genome shotgun (WGS) entry which is preliminary data.</text>
</comment>
<sequence length="169" mass="18593">MAMENRLATRREGAAPGSNLPRAGGVAEDNDNEDEKVYYGFGVFMGMSLSDLKAMKDEFVEQQAMTGGAPRRNLPPSAVVDGRAHRVEDDGNGYEHQEDVRMALPHAQQQQQRMNGFNGQRGGEGQSREFAGERARYGQEAPDAEMEEDADSDGSDEFGKSHSLNFILH</sequence>
<dbReference type="EMBL" id="WSZM01000302">
    <property type="protein sequence ID" value="KAF4035639.1"/>
    <property type="molecule type" value="Genomic_DNA"/>
</dbReference>
<feature type="compositionally biased region" description="Acidic residues" evidence="1">
    <location>
        <begin position="142"/>
        <end position="156"/>
    </location>
</feature>
<reference evidence="2" key="1">
    <citation type="submission" date="2020-04" db="EMBL/GenBank/DDBJ databases">
        <title>Hybrid Assembly of Korean Phytophthora infestans isolates.</title>
        <authorList>
            <person name="Prokchorchik M."/>
            <person name="Lee Y."/>
            <person name="Seo J."/>
            <person name="Cho J.-H."/>
            <person name="Park Y.-E."/>
            <person name="Jang D.-C."/>
            <person name="Im J.-S."/>
            <person name="Choi J.-G."/>
            <person name="Park H.-J."/>
            <person name="Lee G.-B."/>
            <person name="Lee Y.-G."/>
            <person name="Hong S.-Y."/>
            <person name="Cho K."/>
            <person name="Sohn K.H."/>
        </authorList>
    </citation>
    <scope>NUCLEOTIDE SEQUENCE</scope>
    <source>
        <strain evidence="2">KR_1_A1</strain>
        <strain evidence="3">KR_2_A2</strain>
    </source>
</reference>
<evidence type="ECO:0000313" key="3">
    <source>
        <dbReference type="EMBL" id="KAF4134619.1"/>
    </source>
</evidence>
<evidence type="ECO:0000313" key="4">
    <source>
        <dbReference type="Proteomes" id="UP000602510"/>
    </source>
</evidence>
<feature type="compositionally biased region" description="Polar residues" evidence="1">
    <location>
        <begin position="107"/>
        <end position="118"/>
    </location>
</feature>
<protein>
    <submittedName>
        <fullName evidence="2">Uncharacterized protein</fullName>
    </submittedName>
</protein>
<evidence type="ECO:0000256" key="1">
    <source>
        <dbReference type="SAM" id="MobiDB-lite"/>
    </source>
</evidence>
<dbReference type="Proteomes" id="UP000602510">
    <property type="component" value="Unassembled WGS sequence"/>
</dbReference>
<evidence type="ECO:0000313" key="2">
    <source>
        <dbReference type="EMBL" id="KAF4035639.1"/>
    </source>
</evidence>
<accession>A0A833T232</accession>